<gene>
    <name evidence="2" type="ordered locus">Achl_4213</name>
</gene>
<dbReference type="Proteomes" id="UP000002505">
    <property type="component" value="Plasmid pACHL01"/>
</dbReference>
<reference evidence="2" key="1">
    <citation type="submission" date="2009-01" db="EMBL/GenBank/DDBJ databases">
        <title>Complete sequence of plasmid1 of Arthrobacter chlorophenolicus A6.</title>
        <authorList>
            <consortium name="US DOE Joint Genome Institute"/>
            <person name="Lucas S."/>
            <person name="Copeland A."/>
            <person name="Lapidus A."/>
            <person name="Glavina del Rio T."/>
            <person name="Tice H."/>
            <person name="Bruce D."/>
            <person name="Goodwin L."/>
            <person name="Pitluck S."/>
            <person name="Goltsman E."/>
            <person name="Clum A."/>
            <person name="Larimer F."/>
            <person name="Land M."/>
            <person name="Hauser L."/>
            <person name="Kyrpides N."/>
            <person name="Mikhailova N."/>
            <person name="Jansson J."/>
            <person name="Richardson P."/>
        </authorList>
    </citation>
    <scope>NUCLEOTIDE SEQUENCE [LARGE SCALE GENOMIC DNA]</scope>
    <source>
        <strain evidence="2">A6</strain>
        <plasmid evidence="2">pACHL01</plasmid>
    </source>
</reference>
<dbReference type="OrthoDB" id="5150374at2"/>
<dbReference type="AlphaFoldDB" id="B8HIB7"/>
<dbReference type="RefSeq" id="WP_012623181.1">
    <property type="nucleotide sequence ID" value="NC_011879.1"/>
</dbReference>
<name>B8HIB7_PSECP</name>
<keyword evidence="2" id="KW-0614">Plasmid</keyword>
<geneLocation type="plasmid" evidence="2 3">
    <name>pACHL01</name>
</geneLocation>
<evidence type="ECO:0000313" key="3">
    <source>
        <dbReference type="Proteomes" id="UP000002505"/>
    </source>
</evidence>
<evidence type="ECO:0000313" key="2">
    <source>
        <dbReference type="EMBL" id="ACL42164.1"/>
    </source>
</evidence>
<proteinExistence type="predicted"/>
<keyword evidence="3" id="KW-1185">Reference proteome</keyword>
<accession>B8HIB7</accession>
<feature type="region of interest" description="Disordered" evidence="1">
    <location>
        <begin position="366"/>
        <end position="403"/>
    </location>
</feature>
<evidence type="ECO:0000256" key="1">
    <source>
        <dbReference type="SAM" id="MobiDB-lite"/>
    </source>
</evidence>
<dbReference type="KEGG" id="ach:Achl_4213"/>
<dbReference type="HOGENOM" id="CLU_682648_0_0_11"/>
<protein>
    <submittedName>
        <fullName evidence="2">Uncharacterized protein</fullName>
    </submittedName>
</protein>
<organism evidence="2 3">
    <name type="scientific">Pseudarthrobacter chlorophenolicus (strain ATCC 700700 / DSM 12829 / CIP 107037 / JCM 12360 / KCTC 9906 / NCIMB 13794 / A6)</name>
    <name type="common">Arthrobacter chlorophenolicus</name>
    <dbReference type="NCBI Taxonomy" id="452863"/>
    <lineage>
        <taxon>Bacteria</taxon>
        <taxon>Bacillati</taxon>
        <taxon>Actinomycetota</taxon>
        <taxon>Actinomycetes</taxon>
        <taxon>Micrococcales</taxon>
        <taxon>Micrococcaceae</taxon>
        <taxon>Pseudarthrobacter</taxon>
    </lineage>
</organism>
<dbReference type="EMBL" id="CP001342">
    <property type="protein sequence ID" value="ACL42164.1"/>
    <property type="molecule type" value="Genomic_DNA"/>
</dbReference>
<sequence>MSIDRTRQPKGVPVGGQFAATAHNESGVTLAAPRSSISELAAYGEIPAPLEHQTMADGSPAEASFEESYRAFFRPLDDHEAVHGPYEPDPSLSEGEILELAGIADANLGRHHGTYLERDEDSGDPVIVVHTRNGGGNRECYSDPCDGTCTGCIQTDAIPALPTYLRDTDDEDDRTYANNYFRPLDAAAGLAALEAQERRTKLNELTYYRKAITEGTQPPWVVLSPVRGKADRARIYRELERARQSARNDSQRRGTADAVLAALENGTPMPGMGSMMRVPVERSRYDSALKFHKLHTAEGQVAREAADTLAAEMKQPLPPATASLVGREHAKLTEEAARHEEQAAENEAKLEVTSAVMRTWAWSVKEQADKTDAEVEAAAQKLKDFDWSESYPGPADECPARKR</sequence>